<protein>
    <submittedName>
        <fullName evidence="2">Uncharacterized protein</fullName>
    </submittedName>
</protein>
<dbReference type="KEGG" id="cre:CHLRE_07g335850v5"/>
<dbReference type="RefSeq" id="XP_042922832.1">
    <property type="nucleotide sequence ID" value="XM_043064264.1"/>
</dbReference>
<feature type="compositionally biased region" description="Low complexity" evidence="1">
    <location>
        <begin position="111"/>
        <end position="121"/>
    </location>
</feature>
<evidence type="ECO:0000256" key="1">
    <source>
        <dbReference type="SAM" id="MobiDB-lite"/>
    </source>
</evidence>
<feature type="region of interest" description="Disordered" evidence="1">
    <location>
        <begin position="102"/>
        <end position="148"/>
    </location>
</feature>
<evidence type="ECO:0000313" key="3">
    <source>
        <dbReference type="Proteomes" id="UP000006906"/>
    </source>
</evidence>
<gene>
    <name evidence="2" type="ORF">CHLRE_07g335850v5</name>
</gene>
<evidence type="ECO:0000313" key="2">
    <source>
        <dbReference type="EMBL" id="PNW80933.1"/>
    </source>
</evidence>
<dbReference type="InParanoid" id="A0A2K3DK83"/>
<dbReference type="GeneID" id="66054086"/>
<reference evidence="2 3" key="1">
    <citation type="journal article" date="2007" name="Science">
        <title>The Chlamydomonas genome reveals the evolution of key animal and plant functions.</title>
        <authorList>
            <person name="Merchant S.S."/>
            <person name="Prochnik S.E."/>
            <person name="Vallon O."/>
            <person name="Harris E.H."/>
            <person name="Karpowicz S.J."/>
            <person name="Witman G.B."/>
            <person name="Terry A."/>
            <person name="Salamov A."/>
            <person name="Fritz-Laylin L.K."/>
            <person name="Marechal-Drouard L."/>
            <person name="Marshall W.F."/>
            <person name="Qu L.H."/>
            <person name="Nelson D.R."/>
            <person name="Sanderfoot A.A."/>
            <person name="Spalding M.H."/>
            <person name="Kapitonov V.V."/>
            <person name="Ren Q."/>
            <person name="Ferris P."/>
            <person name="Lindquist E."/>
            <person name="Shapiro H."/>
            <person name="Lucas S.M."/>
            <person name="Grimwood J."/>
            <person name="Schmutz J."/>
            <person name="Cardol P."/>
            <person name="Cerutti H."/>
            <person name="Chanfreau G."/>
            <person name="Chen C.L."/>
            <person name="Cognat V."/>
            <person name="Croft M.T."/>
            <person name="Dent R."/>
            <person name="Dutcher S."/>
            <person name="Fernandez E."/>
            <person name="Fukuzawa H."/>
            <person name="Gonzalez-Ballester D."/>
            <person name="Gonzalez-Halphen D."/>
            <person name="Hallmann A."/>
            <person name="Hanikenne M."/>
            <person name="Hippler M."/>
            <person name="Inwood W."/>
            <person name="Jabbari K."/>
            <person name="Kalanon M."/>
            <person name="Kuras R."/>
            <person name="Lefebvre P.A."/>
            <person name="Lemaire S.D."/>
            <person name="Lobanov A.V."/>
            <person name="Lohr M."/>
            <person name="Manuell A."/>
            <person name="Meier I."/>
            <person name="Mets L."/>
            <person name="Mittag M."/>
            <person name="Mittelmeier T."/>
            <person name="Moroney J.V."/>
            <person name="Moseley J."/>
            <person name="Napoli C."/>
            <person name="Nedelcu A.M."/>
            <person name="Niyogi K."/>
            <person name="Novoselov S.V."/>
            <person name="Paulsen I.T."/>
            <person name="Pazour G."/>
            <person name="Purton S."/>
            <person name="Ral J.P."/>
            <person name="Riano-Pachon D.M."/>
            <person name="Riekhof W."/>
            <person name="Rymarquis L."/>
            <person name="Schroda M."/>
            <person name="Stern D."/>
            <person name="Umen J."/>
            <person name="Willows R."/>
            <person name="Wilson N."/>
            <person name="Zimmer S.L."/>
            <person name="Allmer J."/>
            <person name="Balk J."/>
            <person name="Bisova K."/>
            <person name="Chen C.J."/>
            <person name="Elias M."/>
            <person name="Gendler K."/>
            <person name="Hauser C."/>
            <person name="Lamb M.R."/>
            <person name="Ledford H."/>
            <person name="Long J.C."/>
            <person name="Minagawa J."/>
            <person name="Page M.D."/>
            <person name="Pan J."/>
            <person name="Pootakham W."/>
            <person name="Roje S."/>
            <person name="Rose A."/>
            <person name="Stahlberg E."/>
            <person name="Terauchi A.M."/>
            <person name="Yang P."/>
            <person name="Ball S."/>
            <person name="Bowler C."/>
            <person name="Dieckmann C.L."/>
            <person name="Gladyshev V.N."/>
            <person name="Green P."/>
            <person name="Jorgensen R."/>
            <person name="Mayfield S."/>
            <person name="Mueller-Roeber B."/>
            <person name="Rajamani S."/>
            <person name="Sayre R.T."/>
            <person name="Brokstein P."/>
            <person name="Dubchak I."/>
            <person name="Goodstein D."/>
            <person name="Hornick L."/>
            <person name="Huang Y.W."/>
            <person name="Jhaveri J."/>
            <person name="Luo Y."/>
            <person name="Martinez D."/>
            <person name="Ngau W.C."/>
            <person name="Otillar B."/>
            <person name="Poliakov A."/>
            <person name="Porter A."/>
            <person name="Szajkowski L."/>
            <person name="Werner G."/>
            <person name="Zhou K."/>
            <person name="Grigoriev I.V."/>
            <person name="Rokhsar D.S."/>
            <person name="Grossman A.R."/>
        </authorList>
    </citation>
    <scope>NUCLEOTIDE SEQUENCE [LARGE SCALE GENOMIC DNA]</scope>
    <source>
        <strain evidence="3">CC-503</strain>
    </source>
</reference>
<proteinExistence type="predicted"/>
<dbReference type="AlphaFoldDB" id="A0A2K3DK83"/>
<name>A0A2K3DK83_CHLRE</name>
<accession>A0A2K3DK83</accession>
<dbReference type="Gramene" id="PNW80933">
    <property type="protein sequence ID" value="PNW80933"/>
    <property type="gene ID" value="CHLRE_07g335850v5"/>
</dbReference>
<sequence>MDLNSREDGLRRAMSLAIPIGTQLGSVGLESVARATGLAAGICQWSLGSALRTAGASAAFVNRNVLSPLSSFAFGGSSAISPSGVRYCTAACPQLVPEQRYRPSRTEQRLQRVSSSLRSGSAKCSIRKQAEQAATQQEQQRQRQKQHMEQAPILIAHLAAPYSVSSEFMHDTDDHHHHYSHNTAHSSGSDVAVWAVNTLGLQSSML</sequence>
<dbReference type="EMBL" id="CM008968">
    <property type="protein sequence ID" value="PNW80933.1"/>
    <property type="molecule type" value="Genomic_DNA"/>
</dbReference>
<dbReference type="Proteomes" id="UP000006906">
    <property type="component" value="Chromosome 7"/>
</dbReference>
<dbReference type="OrthoDB" id="536346at2759"/>
<keyword evidence="3" id="KW-1185">Reference proteome</keyword>
<organism evidence="2 3">
    <name type="scientific">Chlamydomonas reinhardtii</name>
    <name type="common">Chlamydomonas smithii</name>
    <dbReference type="NCBI Taxonomy" id="3055"/>
    <lineage>
        <taxon>Eukaryota</taxon>
        <taxon>Viridiplantae</taxon>
        <taxon>Chlorophyta</taxon>
        <taxon>core chlorophytes</taxon>
        <taxon>Chlorophyceae</taxon>
        <taxon>CS clade</taxon>
        <taxon>Chlamydomonadales</taxon>
        <taxon>Chlamydomonadaceae</taxon>
        <taxon>Chlamydomonas</taxon>
    </lineage>
</organism>